<dbReference type="Pfam" id="PF18738">
    <property type="entry name" value="HEPN_DZIP3"/>
    <property type="match status" value="1"/>
</dbReference>
<dbReference type="InterPro" id="IPR036770">
    <property type="entry name" value="Ankyrin_rpt-contain_sf"/>
</dbReference>
<dbReference type="PROSITE" id="PS50088">
    <property type="entry name" value="ANK_REPEAT"/>
    <property type="match status" value="1"/>
</dbReference>
<dbReference type="OrthoDB" id="5964200at2759"/>
<name>A0A7M5UDK2_9CNID</name>
<dbReference type="Pfam" id="PF12796">
    <property type="entry name" value="Ank_2"/>
    <property type="match status" value="1"/>
</dbReference>
<protein>
    <recommendedName>
        <fullName evidence="3">DZIP3-like HEPN domain-containing protein</fullName>
    </recommendedName>
</protein>
<evidence type="ECO:0000259" key="3">
    <source>
        <dbReference type="Pfam" id="PF18738"/>
    </source>
</evidence>
<dbReference type="Proteomes" id="UP000594262">
    <property type="component" value="Unplaced"/>
</dbReference>
<reference evidence="4" key="1">
    <citation type="submission" date="2021-01" db="UniProtKB">
        <authorList>
            <consortium name="EnsemblMetazoa"/>
        </authorList>
    </citation>
    <scope>IDENTIFICATION</scope>
</reference>
<dbReference type="SUPFAM" id="SSF48403">
    <property type="entry name" value="Ankyrin repeat"/>
    <property type="match status" value="1"/>
</dbReference>
<evidence type="ECO:0000256" key="2">
    <source>
        <dbReference type="SAM" id="MobiDB-lite"/>
    </source>
</evidence>
<feature type="compositionally biased region" description="Basic and acidic residues" evidence="2">
    <location>
        <begin position="982"/>
        <end position="1005"/>
    </location>
</feature>
<sequence length="1464" mass="167398">SKVVAMTLTIAALITVIQFWLRLATFLHGPLKSFLLHVLHNLSNDPTYNGLPQDPQKLYQELSTPANRKKINDLKNGTNGKKKVLQQDQVDALRPPTGNATDSSQFDVTLICILIINFTNLPAPLKGWKNKNPPATDLSIGAFVIRAREWRNYIHHTDPDKINQAQFNQKWTEGEQIINNLGFTYDTTQLKTMLLDLKYENVVKSMYLYLERKQDTLSKQQMALETKQTALDTKQTALDSKHTTLADNQAALENEHKSLDNQQASLSQDVTDLQISTTQIGNLAQQLSLHQNLSSEEIKALTNRLEEIVNIQQSMRKNLPMLKYHSEPSQTLRPSKNLRVEKITPKEVAFTAEETSIIYTVQCWKIKNEMKMIESVKNVTSTNINQKAWIQCEVDIKSGYTYEFVFNTDRADDSKIIVQLPRNHHHTSRKGETLVYAHNCGRPSNIHAFEVSDENGITDDDTCIPISTGPSVANTVKEFNQRAMQYYKDHIGTKTFPPSYYVRNVNMKEVIASLEEHSSLLGGKILVGYNPISHLRILGLNDEKIESVLHFSECPDYYDNTIVCIYPNRGLLFVFVVGENEKHIDKDLAKVNAVLKTWCYVHRQILQNEQFTIVGVLVLPASSDLNKMKQHPCLNLNTKSQDFVISFDENFGQWLTNFLKLIRDNRKLSSPSTPGIMEIIAGNMMASMAQTKIYLPRVSGNDTINVKTILLTEPQISCIEIQSNWKMIQASYGAGKSITLHEIARKLLKMSNQDLIINVTFDPFSALDKKVDHSFNELCKQEKLTQKRENLISLSLSEAVGERRNVTDFYNCSSLPSKNIADVMLLLKNKHKHRKIHFLFDEVPQELFTKTYSETLRSHLESEFRESVVVIALQSVQKSRKITEEGKVTNSQEIVLKSSGMELFKLPNTMRMSSCLHKLKEVLEGEIESSPCSLNLEIRSKGNVLLTKDESNKAIIEETQSNGDDENRPGSSQSTTKVEFQVNERKEDREASESFDPTKLRDPENVFKSQPQTSENEEVVKELSTTYTYMKGKCGHSFMSSLKPRIFHFTKAFTPLFAWFLPILAAVLQFCLNERKEDEVVVLCEDICQVKMVQYALERIHKRPIAYAPYLTGEYPQDIHKMKEKFVKNLDELETVLISDYRSVRGLEMAHTIIFVDPENEANAHFLVEAITRTITNLDVISTKPFSQNASTSIERAFQKYVDGTLAIKTHVESSKDAEDLLKVQFQYNEKDGSKQTKIISQKLTDFSFDVSQSLDDFNKNQELWQNYFRMVFTLSTSISSLGTNKWDGKTMRSVTLNDGTTLSFDDVWKILKEKKFAKFEEIFHQKPNIVNSMRGVFGYTLLMEAVVEDRFDVFVHLMNYPQDFSLVDNEDGLNVLHLVGYYGTVRHLEQFDQQTIKKLINGRDGWNRTSLHRAAQGNNHDVIRWLLAKGADHELKNKDGQRPDEHPDCDGFTKEIFRSFRSS</sequence>
<dbReference type="InterPro" id="IPR002110">
    <property type="entry name" value="Ankyrin_rpt"/>
</dbReference>
<keyword evidence="5" id="KW-1185">Reference proteome</keyword>
<proteinExistence type="predicted"/>
<feature type="compositionally biased region" description="Polar residues" evidence="2">
    <location>
        <begin position="969"/>
        <end position="978"/>
    </location>
</feature>
<dbReference type="InterPro" id="IPR041249">
    <property type="entry name" value="HEPN_DZIP3"/>
</dbReference>
<evidence type="ECO:0000256" key="1">
    <source>
        <dbReference type="PROSITE-ProRule" id="PRU00023"/>
    </source>
</evidence>
<accession>A0A7M5UDK2</accession>
<dbReference type="SMART" id="SM00248">
    <property type="entry name" value="ANK"/>
    <property type="match status" value="2"/>
</dbReference>
<organism evidence="4 5">
    <name type="scientific">Clytia hemisphaerica</name>
    <dbReference type="NCBI Taxonomy" id="252671"/>
    <lineage>
        <taxon>Eukaryota</taxon>
        <taxon>Metazoa</taxon>
        <taxon>Cnidaria</taxon>
        <taxon>Hydrozoa</taxon>
        <taxon>Hydroidolina</taxon>
        <taxon>Leptothecata</taxon>
        <taxon>Obeliida</taxon>
        <taxon>Clytiidae</taxon>
        <taxon>Clytia</taxon>
    </lineage>
</organism>
<feature type="region of interest" description="Disordered" evidence="2">
    <location>
        <begin position="958"/>
        <end position="1018"/>
    </location>
</feature>
<keyword evidence="1" id="KW-0040">ANK repeat</keyword>
<evidence type="ECO:0000313" key="4">
    <source>
        <dbReference type="EnsemblMetazoa" id="CLYHEMP009106.1"/>
    </source>
</evidence>
<dbReference type="Gene3D" id="1.25.40.20">
    <property type="entry name" value="Ankyrin repeat-containing domain"/>
    <property type="match status" value="1"/>
</dbReference>
<dbReference type="PROSITE" id="PS50297">
    <property type="entry name" value="ANK_REP_REGION"/>
    <property type="match status" value="1"/>
</dbReference>
<evidence type="ECO:0000313" key="5">
    <source>
        <dbReference type="Proteomes" id="UP000594262"/>
    </source>
</evidence>
<dbReference type="EnsemblMetazoa" id="CLYHEMT009106.1">
    <property type="protein sequence ID" value="CLYHEMP009106.1"/>
    <property type="gene ID" value="CLYHEMG009106"/>
</dbReference>
<feature type="domain" description="DZIP3-like HEPN" evidence="3">
    <location>
        <begin position="68"/>
        <end position="197"/>
    </location>
</feature>
<feature type="repeat" description="ANK" evidence="1">
    <location>
        <begin position="1407"/>
        <end position="1439"/>
    </location>
</feature>